<keyword evidence="1" id="KW-1133">Transmembrane helix</keyword>
<protein>
    <recommendedName>
        <fullName evidence="4">DUF1634 domain-containing protein</fullName>
    </recommendedName>
</protein>
<comment type="caution">
    <text evidence="2">The sequence shown here is derived from an EMBL/GenBank/DDBJ whole genome shotgun (WGS) entry which is preliminary data.</text>
</comment>
<reference evidence="2" key="1">
    <citation type="journal article" date="2014" name="Int. J. Syst. Evol. Microbiol.">
        <title>Complete genome sequence of Corynebacterium casei LMG S-19264T (=DSM 44701T), isolated from a smear-ripened cheese.</title>
        <authorList>
            <consortium name="US DOE Joint Genome Institute (JGI-PGF)"/>
            <person name="Walter F."/>
            <person name="Albersmeier A."/>
            <person name="Kalinowski J."/>
            <person name="Ruckert C."/>
        </authorList>
    </citation>
    <scope>NUCLEOTIDE SEQUENCE</scope>
    <source>
        <strain evidence="2">CGMCC 1.15758</strain>
    </source>
</reference>
<sequence>MSDNGARAQKIKNLKNQKKPDSAMIVMVMMVSIIVSISVVFVAEVLYLMNHHGIVHLSHVFSGEPKRLEDVNLIVSTAFHGSIKSLLQFGVLLILINPIVRVAITAYNFKRQHNKCYVVISLMVLVVLLISFFSPDFI</sequence>
<feature type="transmembrane region" description="Helical" evidence="1">
    <location>
        <begin position="116"/>
        <end position="134"/>
    </location>
</feature>
<evidence type="ECO:0000313" key="2">
    <source>
        <dbReference type="EMBL" id="GGG01934.1"/>
    </source>
</evidence>
<dbReference type="RefSeq" id="WP_117003250.1">
    <property type="nucleotide sequence ID" value="NZ_BMJS01000023.1"/>
</dbReference>
<evidence type="ECO:0008006" key="4">
    <source>
        <dbReference type="Google" id="ProtNLM"/>
    </source>
</evidence>
<reference evidence="2" key="2">
    <citation type="submission" date="2020-09" db="EMBL/GenBank/DDBJ databases">
        <authorList>
            <person name="Sun Q."/>
            <person name="Zhou Y."/>
        </authorList>
    </citation>
    <scope>NUCLEOTIDE SEQUENCE</scope>
    <source>
        <strain evidence="2">CGMCC 1.15758</strain>
    </source>
</reference>
<accession>A0A8J3E9K0</accession>
<dbReference type="AlphaFoldDB" id="A0A8J3E9K0"/>
<dbReference type="OrthoDB" id="1072981at2"/>
<name>A0A8J3E9K0_9GAMM</name>
<dbReference type="Pfam" id="PF07843">
    <property type="entry name" value="DUF1634"/>
    <property type="match status" value="1"/>
</dbReference>
<dbReference type="Proteomes" id="UP000636949">
    <property type="component" value="Unassembled WGS sequence"/>
</dbReference>
<dbReference type="EMBL" id="BMJS01000023">
    <property type="protein sequence ID" value="GGG01934.1"/>
    <property type="molecule type" value="Genomic_DNA"/>
</dbReference>
<dbReference type="InterPro" id="IPR012861">
    <property type="entry name" value="DUF1634"/>
</dbReference>
<proteinExistence type="predicted"/>
<feature type="transmembrane region" description="Helical" evidence="1">
    <location>
        <begin position="86"/>
        <end position="104"/>
    </location>
</feature>
<organism evidence="2 3">
    <name type="scientific">Cysteiniphilum litorale</name>
    <dbReference type="NCBI Taxonomy" id="2056700"/>
    <lineage>
        <taxon>Bacteria</taxon>
        <taxon>Pseudomonadati</taxon>
        <taxon>Pseudomonadota</taxon>
        <taxon>Gammaproteobacteria</taxon>
        <taxon>Thiotrichales</taxon>
        <taxon>Fastidiosibacteraceae</taxon>
        <taxon>Cysteiniphilum</taxon>
    </lineage>
</organism>
<keyword evidence="3" id="KW-1185">Reference proteome</keyword>
<gene>
    <name evidence="2" type="ORF">GCM10010995_19260</name>
</gene>
<evidence type="ECO:0000256" key="1">
    <source>
        <dbReference type="SAM" id="Phobius"/>
    </source>
</evidence>
<feature type="transmembrane region" description="Helical" evidence="1">
    <location>
        <begin position="21"/>
        <end position="43"/>
    </location>
</feature>
<evidence type="ECO:0000313" key="3">
    <source>
        <dbReference type="Proteomes" id="UP000636949"/>
    </source>
</evidence>
<keyword evidence="1" id="KW-0812">Transmembrane</keyword>
<keyword evidence="1" id="KW-0472">Membrane</keyword>